<dbReference type="InterPro" id="IPR002347">
    <property type="entry name" value="SDR_fam"/>
</dbReference>
<dbReference type="PANTHER" id="PTHR43157">
    <property type="entry name" value="PHOSPHATIDYLINOSITOL-GLYCAN BIOSYNTHESIS CLASS F PROTEIN-RELATED"/>
    <property type="match status" value="1"/>
</dbReference>
<keyword evidence="1" id="KW-0560">Oxidoreductase</keyword>
<dbReference type="PRINTS" id="PR00081">
    <property type="entry name" value="GDHRDH"/>
</dbReference>
<accession>A0A6J1N4N7</accession>
<dbReference type="SUPFAM" id="SSF51735">
    <property type="entry name" value="NAD(P)-binding Rossmann-fold domains"/>
    <property type="match status" value="1"/>
</dbReference>
<name>A0A6J1N4N7_BICAN</name>
<evidence type="ECO:0000313" key="4">
    <source>
        <dbReference type="Proteomes" id="UP001652582"/>
    </source>
</evidence>
<dbReference type="AlphaFoldDB" id="A0A6J1N4N7"/>
<feature type="transmembrane region" description="Helical" evidence="3">
    <location>
        <begin position="6"/>
        <end position="23"/>
    </location>
</feature>
<dbReference type="Gene3D" id="3.40.50.720">
    <property type="entry name" value="NAD(P)-binding Rossmann-like Domain"/>
    <property type="match status" value="1"/>
</dbReference>
<keyword evidence="3" id="KW-1133">Transmembrane helix</keyword>
<evidence type="ECO:0000256" key="3">
    <source>
        <dbReference type="SAM" id="Phobius"/>
    </source>
</evidence>
<keyword evidence="3" id="KW-0472">Membrane</keyword>
<comment type="similarity">
    <text evidence="2">Belongs to the short-chain dehydrogenases/reductases (SDR) family.</text>
</comment>
<gene>
    <name evidence="5" type="primary">LOC112045780</name>
</gene>
<evidence type="ECO:0000256" key="1">
    <source>
        <dbReference type="ARBA" id="ARBA00023002"/>
    </source>
</evidence>
<organism evidence="4 5">
    <name type="scientific">Bicyclus anynana</name>
    <name type="common">Squinting bush brown butterfly</name>
    <dbReference type="NCBI Taxonomy" id="110368"/>
    <lineage>
        <taxon>Eukaryota</taxon>
        <taxon>Metazoa</taxon>
        <taxon>Ecdysozoa</taxon>
        <taxon>Arthropoda</taxon>
        <taxon>Hexapoda</taxon>
        <taxon>Insecta</taxon>
        <taxon>Pterygota</taxon>
        <taxon>Neoptera</taxon>
        <taxon>Endopterygota</taxon>
        <taxon>Lepidoptera</taxon>
        <taxon>Glossata</taxon>
        <taxon>Ditrysia</taxon>
        <taxon>Papilionoidea</taxon>
        <taxon>Nymphalidae</taxon>
        <taxon>Satyrinae</taxon>
        <taxon>Satyrini</taxon>
        <taxon>Mycalesina</taxon>
        <taxon>Bicyclus</taxon>
    </lineage>
</organism>
<dbReference type="PRINTS" id="PR00080">
    <property type="entry name" value="SDRFAMILY"/>
</dbReference>
<evidence type="ECO:0000313" key="5">
    <source>
        <dbReference type="RefSeq" id="XP_023937871.2"/>
    </source>
</evidence>
<proteinExistence type="inferred from homology"/>
<feature type="transmembrane region" description="Helical" evidence="3">
    <location>
        <begin position="236"/>
        <end position="260"/>
    </location>
</feature>
<protein>
    <submittedName>
        <fullName evidence="5">Retinol dehydrogenase 11-like</fullName>
    </submittedName>
</protein>
<dbReference type="GO" id="GO:0016491">
    <property type="term" value="F:oxidoreductase activity"/>
    <property type="evidence" value="ECO:0007669"/>
    <property type="project" value="UniProtKB-KW"/>
</dbReference>
<dbReference type="Pfam" id="PF00106">
    <property type="entry name" value="adh_short"/>
    <property type="match status" value="1"/>
</dbReference>
<dbReference type="GeneID" id="112045780"/>
<dbReference type="PANTHER" id="PTHR43157:SF31">
    <property type="entry name" value="PHOSPHATIDYLINOSITOL-GLYCAN BIOSYNTHESIS CLASS F PROTEIN"/>
    <property type="match status" value="1"/>
</dbReference>
<reference evidence="5" key="1">
    <citation type="submission" date="2025-08" db="UniProtKB">
        <authorList>
            <consortium name="RefSeq"/>
        </authorList>
    </citation>
    <scope>IDENTIFICATION</scope>
</reference>
<feature type="transmembrane region" description="Helical" evidence="3">
    <location>
        <begin position="197"/>
        <end position="216"/>
    </location>
</feature>
<dbReference type="KEGG" id="bany:112045780"/>
<keyword evidence="3" id="KW-0812">Transmembrane</keyword>
<dbReference type="Proteomes" id="UP001652582">
    <property type="component" value="Chromosome 7"/>
</dbReference>
<keyword evidence="4" id="KW-1185">Reference proteome</keyword>
<evidence type="ECO:0000256" key="2">
    <source>
        <dbReference type="RuleBase" id="RU000363"/>
    </source>
</evidence>
<sequence length="330" mass="36864">MAMIIIIYIAIFYIIVALVIGLYQKSTNAICLSKKRLDGKTVIVTGGTLGMGYEIAKDLADRGARTIIACPFVDEGETAKKNIIQDTENERVVFKLLDLSSIASIRQFVKDIYATEERLDLLMNNAGIGTVEEFITKDGMSVIMQVNYFGQFLLTILLLPLLKKSGTNSDPARIVNTSSSFHWFGFINFARLNDIKFWYPLFFYANSKLCLLSFSYELTKKLREPNVVVNSVDPGFVGTGIFYSVGRFFGGIIRLALFVLSKTPWEGAQTALHVALDKKAGAVSGKYFRNCNLSVARKVSCDDKTAKQLWEESVRLVGLSDEELNQCLIY</sequence>
<dbReference type="RefSeq" id="XP_023937871.2">
    <property type="nucleotide sequence ID" value="XM_024082103.2"/>
</dbReference>
<dbReference type="OrthoDB" id="191979at2759"/>
<dbReference type="InterPro" id="IPR036291">
    <property type="entry name" value="NAD(P)-bd_dom_sf"/>
</dbReference>